<dbReference type="EMBL" id="JACICY010000033">
    <property type="protein sequence ID" value="MBB3862919.1"/>
    <property type="molecule type" value="Genomic_DNA"/>
</dbReference>
<keyword evidence="3" id="KW-1185">Reference proteome</keyword>
<evidence type="ECO:0000256" key="1">
    <source>
        <dbReference type="SAM" id="MobiDB-lite"/>
    </source>
</evidence>
<dbReference type="AlphaFoldDB" id="A0A7W6A2C3"/>
<protein>
    <submittedName>
        <fullName evidence="2">Uncharacterized protein</fullName>
    </submittedName>
</protein>
<evidence type="ECO:0000313" key="3">
    <source>
        <dbReference type="Proteomes" id="UP000562395"/>
    </source>
</evidence>
<dbReference type="RefSeq" id="WP_183615313.1">
    <property type="nucleotide sequence ID" value="NZ_JACICY010000033.1"/>
</dbReference>
<proteinExistence type="predicted"/>
<name>A0A7W6A2C3_9SPHN</name>
<gene>
    <name evidence="2" type="ORF">GGQ88_004222</name>
</gene>
<comment type="caution">
    <text evidence="2">The sequence shown here is derived from an EMBL/GenBank/DDBJ whole genome shotgun (WGS) entry which is preliminary data.</text>
</comment>
<sequence>MPDMGGANELFDRRIIALVETGEIESLVAMDDQTIVTDGGNGALESRAGSAPWAPRPARTTR</sequence>
<reference evidence="2 3" key="1">
    <citation type="submission" date="2020-08" db="EMBL/GenBank/DDBJ databases">
        <title>Genomic Encyclopedia of Type Strains, Phase IV (KMG-IV): sequencing the most valuable type-strain genomes for metagenomic binning, comparative biology and taxonomic classification.</title>
        <authorList>
            <person name="Goeker M."/>
        </authorList>
    </citation>
    <scope>NUCLEOTIDE SEQUENCE [LARGE SCALE GENOMIC DNA]</scope>
    <source>
        <strain evidence="2 3">DSM 14552</strain>
    </source>
</reference>
<evidence type="ECO:0000313" key="2">
    <source>
        <dbReference type="EMBL" id="MBB3862919.1"/>
    </source>
</evidence>
<dbReference type="Proteomes" id="UP000562395">
    <property type="component" value="Unassembled WGS sequence"/>
</dbReference>
<feature type="region of interest" description="Disordered" evidence="1">
    <location>
        <begin position="39"/>
        <end position="62"/>
    </location>
</feature>
<accession>A0A7W6A2C3</accession>
<organism evidence="2 3">
    <name type="scientific">Novosphingobium hassiacum</name>
    <dbReference type="NCBI Taxonomy" id="173676"/>
    <lineage>
        <taxon>Bacteria</taxon>
        <taxon>Pseudomonadati</taxon>
        <taxon>Pseudomonadota</taxon>
        <taxon>Alphaproteobacteria</taxon>
        <taxon>Sphingomonadales</taxon>
        <taxon>Sphingomonadaceae</taxon>
        <taxon>Novosphingobium</taxon>
    </lineage>
</organism>